<reference evidence="1 2" key="1">
    <citation type="submission" date="2021-01" db="EMBL/GenBank/DDBJ databases">
        <title>Sequencing the genomes of 1000 actinobacteria strains.</title>
        <authorList>
            <person name="Klenk H.-P."/>
        </authorList>
    </citation>
    <scope>NUCLEOTIDE SEQUENCE [LARGE SCALE GENOMIC DNA]</scope>
    <source>
        <strain evidence="1 2">DSM 18662</strain>
    </source>
</reference>
<organism evidence="1 2">
    <name type="scientific">Microlunatus panaciterrae</name>
    <dbReference type="NCBI Taxonomy" id="400768"/>
    <lineage>
        <taxon>Bacteria</taxon>
        <taxon>Bacillati</taxon>
        <taxon>Actinomycetota</taxon>
        <taxon>Actinomycetes</taxon>
        <taxon>Propionibacteriales</taxon>
        <taxon>Propionibacteriaceae</taxon>
        <taxon>Microlunatus</taxon>
    </lineage>
</organism>
<dbReference type="PANTHER" id="PTHR10000:SF8">
    <property type="entry name" value="HAD SUPERFAMILY HYDROLASE-LIKE, TYPE 3"/>
    <property type="match status" value="1"/>
</dbReference>
<dbReference type="Gene3D" id="3.40.50.1000">
    <property type="entry name" value="HAD superfamily/HAD-like"/>
    <property type="match status" value="1"/>
</dbReference>
<dbReference type="RefSeq" id="WP_204916275.1">
    <property type="nucleotide sequence ID" value="NZ_BAAAQP010000011.1"/>
</dbReference>
<name>A0ABS2RGG2_9ACTN</name>
<dbReference type="Pfam" id="PF08282">
    <property type="entry name" value="Hydrolase_3"/>
    <property type="match status" value="1"/>
</dbReference>
<dbReference type="EMBL" id="JAFBCF010000001">
    <property type="protein sequence ID" value="MBM7797617.1"/>
    <property type="molecule type" value="Genomic_DNA"/>
</dbReference>
<proteinExistence type="predicted"/>
<dbReference type="SUPFAM" id="SSF56784">
    <property type="entry name" value="HAD-like"/>
    <property type="match status" value="1"/>
</dbReference>
<gene>
    <name evidence="1" type="ORF">JOE57_000538</name>
</gene>
<evidence type="ECO:0000313" key="1">
    <source>
        <dbReference type="EMBL" id="MBM7797617.1"/>
    </source>
</evidence>
<comment type="caution">
    <text evidence="1">The sequence shown here is derived from an EMBL/GenBank/DDBJ whole genome shotgun (WGS) entry which is preliminary data.</text>
</comment>
<evidence type="ECO:0000313" key="2">
    <source>
        <dbReference type="Proteomes" id="UP000704762"/>
    </source>
</evidence>
<accession>A0ABS2RGG2</accession>
<sequence length="271" mass="28918">MIRPKLIASDLDGTFLSSGGQVSEENSAAVLAAQEVGIPVLFATGRPVRWLDVIADLPGGHPTVIVSNGAALYDLGSREMSHQVFISPDVALSAIEEIRRVVQDATFALESGIRFGFEAAYRTWTDGDVPEDAGLFSGTVEEILEVDDYVKMLVQSHELGADELLLRVKRVVQDRLTATHSQSAGRGLVEISAPGVSKAAMLRRVCAELGIDASEVAAFGDMPNDIEMLTWVGMPHVVANAHPALLEMDIPVVASNDESGVGRTIQSWLAG</sequence>
<dbReference type="InterPro" id="IPR023214">
    <property type="entry name" value="HAD_sf"/>
</dbReference>
<dbReference type="PANTHER" id="PTHR10000">
    <property type="entry name" value="PHOSPHOSERINE PHOSPHATASE"/>
    <property type="match status" value="1"/>
</dbReference>
<keyword evidence="2" id="KW-1185">Reference proteome</keyword>
<dbReference type="InterPro" id="IPR006379">
    <property type="entry name" value="HAD-SF_hydro_IIB"/>
</dbReference>
<dbReference type="Proteomes" id="UP000704762">
    <property type="component" value="Unassembled WGS sequence"/>
</dbReference>
<dbReference type="NCBIfam" id="TIGR01484">
    <property type="entry name" value="HAD-SF-IIB"/>
    <property type="match status" value="1"/>
</dbReference>
<protein>
    <submittedName>
        <fullName evidence="1">Cof subfamily protein (Haloacid dehalogenase superfamily)</fullName>
    </submittedName>
</protein>
<dbReference type="Gene3D" id="3.30.1240.10">
    <property type="match status" value="1"/>
</dbReference>
<dbReference type="InterPro" id="IPR036412">
    <property type="entry name" value="HAD-like_sf"/>
</dbReference>